<proteinExistence type="predicted"/>
<comment type="caution">
    <text evidence="1">The sequence shown here is derived from an EMBL/GenBank/DDBJ whole genome shotgun (WGS) entry which is preliminary data.</text>
</comment>
<organism evidence="1 2">
    <name type="scientific">Candidatus Berkelbacteria bacterium Athens1014_28</name>
    <dbReference type="NCBI Taxonomy" id="2017145"/>
    <lineage>
        <taxon>Bacteria</taxon>
        <taxon>Candidatus Berkelbacteria</taxon>
    </lineage>
</organism>
<dbReference type="Proteomes" id="UP000316495">
    <property type="component" value="Unassembled WGS sequence"/>
</dbReference>
<protein>
    <submittedName>
        <fullName evidence="1">Uncharacterized protein</fullName>
    </submittedName>
</protein>
<gene>
    <name evidence="1" type="ORF">Athens101428_707</name>
</gene>
<accession>A0A554LKX3</accession>
<sequence>MDNEMLDKIGKQIELLSLKVDIIYHKLTHTESFS</sequence>
<name>A0A554LKX3_9BACT</name>
<reference evidence="1 2" key="1">
    <citation type="submission" date="2017-07" db="EMBL/GenBank/DDBJ databases">
        <title>Mechanisms for carbon and nitrogen cycling indicate functional differentiation within the Candidate Phyla Radiation.</title>
        <authorList>
            <person name="Danczak R.E."/>
            <person name="Johnston M.D."/>
            <person name="Kenah C."/>
            <person name="Slattery M."/>
            <person name="Wrighton K.C."/>
            <person name="Wilkins M.J."/>
        </authorList>
    </citation>
    <scope>NUCLEOTIDE SEQUENCE [LARGE SCALE GENOMIC DNA]</scope>
    <source>
        <strain evidence="1">Athens1014_28</strain>
    </source>
</reference>
<evidence type="ECO:0000313" key="1">
    <source>
        <dbReference type="EMBL" id="TSC93289.1"/>
    </source>
</evidence>
<dbReference type="EMBL" id="VMGN01000048">
    <property type="protein sequence ID" value="TSC93289.1"/>
    <property type="molecule type" value="Genomic_DNA"/>
</dbReference>
<dbReference type="AlphaFoldDB" id="A0A554LKX3"/>
<evidence type="ECO:0000313" key="2">
    <source>
        <dbReference type="Proteomes" id="UP000316495"/>
    </source>
</evidence>